<sequence length="171" mass="21155">MESDSSNRSYKSDRSPRNGDETPHPPCVANLMVQMEAMRRELTNLQNRRDREERRRGRDRASEYSDNSERSPRRERYDRRRREDDRDRHRDRDGDRNRHRVRDEDRYREEEDRNTRHRRDSKLKEVKLEVPHFHGKDDIEAYLEWEMKVEQLFICHNIEEEKKVKIAIFGF</sequence>
<organism evidence="2 3">
    <name type="scientific">Abrus precatorius</name>
    <name type="common">Indian licorice</name>
    <name type="synonym">Glycine abrus</name>
    <dbReference type="NCBI Taxonomy" id="3816"/>
    <lineage>
        <taxon>Eukaryota</taxon>
        <taxon>Viridiplantae</taxon>
        <taxon>Streptophyta</taxon>
        <taxon>Embryophyta</taxon>
        <taxon>Tracheophyta</taxon>
        <taxon>Spermatophyta</taxon>
        <taxon>Magnoliopsida</taxon>
        <taxon>eudicotyledons</taxon>
        <taxon>Gunneridae</taxon>
        <taxon>Pentapetalae</taxon>
        <taxon>rosids</taxon>
        <taxon>fabids</taxon>
        <taxon>Fabales</taxon>
        <taxon>Fabaceae</taxon>
        <taxon>Papilionoideae</taxon>
        <taxon>50 kb inversion clade</taxon>
        <taxon>NPAAA clade</taxon>
        <taxon>indigoferoid/millettioid clade</taxon>
        <taxon>Abreae</taxon>
        <taxon>Abrus</taxon>
    </lineage>
</organism>
<dbReference type="AlphaFoldDB" id="A0A8B8MMQ5"/>
<protein>
    <submittedName>
        <fullName evidence="3">U1 small nuclear ribonucleoprotein 70 kDa-like</fullName>
    </submittedName>
</protein>
<feature type="compositionally biased region" description="Basic and acidic residues" evidence="1">
    <location>
        <begin position="37"/>
        <end position="114"/>
    </location>
</feature>
<dbReference type="RefSeq" id="XP_027368882.1">
    <property type="nucleotide sequence ID" value="XM_027513081.1"/>
</dbReference>
<evidence type="ECO:0000313" key="2">
    <source>
        <dbReference type="Proteomes" id="UP000694853"/>
    </source>
</evidence>
<feature type="compositionally biased region" description="Basic and acidic residues" evidence="1">
    <location>
        <begin position="10"/>
        <end position="23"/>
    </location>
</feature>
<proteinExistence type="predicted"/>
<evidence type="ECO:0000313" key="3">
    <source>
        <dbReference type="RefSeq" id="XP_027368882.1"/>
    </source>
</evidence>
<dbReference type="Proteomes" id="UP000694853">
    <property type="component" value="Unplaced"/>
</dbReference>
<reference evidence="3" key="2">
    <citation type="submission" date="2025-08" db="UniProtKB">
        <authorList>
            <consortium name="RefSeq"/>
        </authorList>
    </citation>
    <scope>IDENTIFICATION</scope>
    <source>
        <tissue evidence="3">Young leaves</tissue>
    </source>
</reference>
<keyword evidence="2" id="KW-1185">Reference proteome</keyword>
<dbReference type="OrthoDB" id="1731207at2759"/>
<dbReference type="GeneID" id="113874867"/>
<feature type="region of interest" description="Disordered" evidence="1">
    <location>
        <begin position="1"/>
        <end position="122"/>
    </location>
</feature>
<dbReference type="KEGG" id="aprc:113874867"/>
<reference evidence="2" key="1">
    <citation type="journal article" date="2019" name="Toxins">
        <title>Detection of Abrin-Like and Prepropulchellin-Like Toxin Genes and Transcripts Using Whole Genome Sequencing and Full-Length Transcript Sequencing of Abrus precatorius.</title>
        <authorList>
            <person name="Hovde B.T."/>
            <person name="Daligault H.E."/>
            <person name="Hanschen E.R."/>
            <person name="Kunde Y.A."/>
            <person name="Johnson M.B."/>
            <person name="Starkenburg S.R."/>
            <person name="Johnson S.L."/>
        </authorList>
    </citation>
    <scope>NUCLEOTIDE SEQUENCE [LARGE SCALE GENOMIC DNA]</scope>
</reference>
<name>A0A8B8MMQ5_ABRPR</name>
<gene>
    <name evidence="3" type="primary">LOC113874867</name>
</gene>
<accession>A0A8B8MMQ5</accession>
<evidence type="ECO:0000256" key="1">
    <source>
        <dbReference type="SAM" id="MobiDB-lite"/>
    </source>
</evidence>